<keyword evidence="5" id="KW-1015">Disulfide bond</keyword>
<dbReference type="SMART" id="SM00408">
    <property type="entry name" value="IGc2"/>
    <property type="match status" value="3"/>
</dbReference>
<dbReference type="InterPro" id="IPR013783">
    <property type="entry name" value="Ig-like_fold"/>
</dbReference>
<dbReference type="GO" id="GO:0098632">
    <property type="term" value="F:cell-cell adhesion mediator activity"/>
    <property type="evidence" value="ECO:0007669"/>
    <property type="project" value="TreeGrafter"/>
</dbReference>
<accession>A0AAV4A9K4</accession>
<keyword evidence="3" id="KW-0677">Repeat</keyword>
<reference evidence="10 11" key="1">
    <citation type="journal article" date="2021" name="Elife">
        <title>Chloroplast acquisition without the gene transfer in kleptoplastic sea slugs, Plakobranchus ocellatus.</title>
        <authorList>
            <person name="Maeda T."/>
            <person name="Takahashi S."/>
            <person name="Yoshida T."/>
            <person name="Shimamura S."/>
            <person name="Takaki Y."/>
            <person name="Nagai Y."/>
            <person name="Toyoda A."/>
            <person name="Suzuki Y."/>
            <person name="Arimoto A."/>
            <person name="Ishii H."/>
            <person name="Satoh N."/>
            <person name="Nishiyama T."/>
            <person name="Hasebe M."/>
            <person name="Maruyama T."/>
            <person name="Minagawa J."/>
            <person name="Obokata J."/>
            <person name="Shigenobu S."/>
        </authorList>
    </citation>
    <scope>NUCLEOTIDE SEQUENCE [LARGE SCALE GENOMIC DNA]</scope>
</reference>
<name>A0AAV4A9K4_9GAST</name>
<dbReference type="GO" id="GO:0007420">
    <property type="term" value="P:brain development"/>
    <property type="evidence" value="ECO:0007669"/>
    <property type="project" value="TreeGrafter"/>
</dbReference>
<keyword evidence="8" id="KW-0732">Signal</keyword>
<feature type="domain" description="Ig-like" evidence="9">
    <location>
        <begin position="249"/>
        <end position="334"/>
    </location>
</feature>
<keyword evidence="4" id="KW-0472">Membrane</keyword>
<dbReference type="InterPro" id="IPR003598">
    <property type="entry name" value="Ig_sub2"/>
</dbReference>
<keyword evidence="7" id="KW-0393">Immunoglobulin domain</keyword>
<evidence type="ECO:0000256" key="2">
    <source>
        <dbReference type="ARBA" id="ARBA00022475"/>
    </source>
</evidence>
<dbReference type="GO" id="GO:0005886">
    <property type="term" value="C:plasma membrane"/>
    <property type="evidence" value="ECO:0007669"/>
    <property type="project" value="UniProtKB-SubCell"/>
</dbReference>
<evidence type="ECO:0000256" key="7">
    <source>
        <dbReference type="ARBA" id="ARBA00023319"/>
    </source>
</evidence>
<evidence type="ECO:0000256" key="1">
    <source>
        <dbReference type="ARBA" id="ARBA00004236"/>
    </source>
</evidence>
<evidence type="ECO:0000313" key="10">
    <source>
        <dbReference type="EMBL" id="GFO04354.1"/>
    </source>
</evidence>
<dbReference type="FunFam" id="2.60.40.10:FF:000005">
    <property type="entry name" value="Neuronal cell adhesion molecule"/>
    <property type="match status" value="1"/>
</dbReference>
<gene>
    <name evidence="10" type="ORF">PoB_003085900</name>
</gene>
<keyword evidence="2" id="KW-1003">Cell membrane</keyword>
<comment type="caution">
    <text evidence="10">The sequence shown here is derived from an EMBL/GenBank/DDBJ whole genome shotgun (WGS) entry which is preliminary data.</text>
</comment>
<evidence type="ECO:0000313" key="11">
    <source>
        <dbReference type="Proteomes" id="UP000735302"/>
    </source>
</evidence>
<dbReference type="Gene3D" id="2.60.40.10">
    <property type="entry name" value="Immunoglobulins"/>
    <property type="match status" value="4"/>
</dbReference>
<comment type="subcellular location">
    <subcellularLocation>
        <location evidence="1">Cell membrane</location>
    </subcellularLocation>
</comment>
<evidence type="ECO:0000256" key="8">
    <source>
        <dbReference type="SAM" id="SignalP"/>
    </source>
</evidence>
<protein>
    <submittedName>
        <fullName evidence="10">Neuronal cell adhesion molecule</fullName>
    </submittedName>
</protein>
<dbReference type="CDD" id="cd00096">
    <property type="entry name" value="Ig"/>
    <property type="match status" value="1"/>
</dbReference>
<dbReference type="InterPro" id="IPR007110">
    <property type="entry name" value="Ig-like_dom"/>
</dbReference>
<dbReference type="SUPFAM" id="SSF48726">
    <property type="entry name" value="Immunoglobulin"/>
    <property type="match status" value="4"/>
</dbReference>
<feature type="domain" description="Ig-like" evidence="9">
    <location>
        <begin position="341"/>
        <end position="416"/>
    </location>
</feature>
<dbReference type="SMART" id="SM00409">
    <property type="entry name" value="IG"/>
    <property type="match status" value="4"/>
</dbReference>
<proteinExistence type="predicted"/>
<dbReference type="Pfam" id="PF13927">
    <property type="entry name" value="Ig_3"/>
    <property type="match status" value="3"/>
</dbReference>
<dbReference type="AlphaFoldDB" id="A0AAV4A9K4"/>
<evidence type="ECO:0000256" key="3">
    <source>
        <dbReference type="ARBA" id="ARBA00022737"/>
    </source>
</evidence>
<dbReference type="EMBL" id="BLXT01003739">
    <property type="protein sequence ID" value="GFO04354.1"/>
    <property type="molecule type" value="Genomic_DNA"/>
</dbReference>
<feature type="signal peptide" evidence="8">
    <location>
        <begin position="1"/>
        <end position="28"/>
    </location>
</feature>
<dbReference type="PANTHER" id="PTHR44170:SF6">
    <property type="entry name" value="CONTACTIN"/>
    <property type="match status" value="1"/>
</dbReference>
<evidence type="ECO:0000259" key="9">
    <source>
        <dbReference type="PROSITE" id="PS50835"/>
    </source>
</evidence>
<feature type="domain" description="Ig-like" evidence="9">
    <location>
        <begin position="38"/>
        <end position="126"/>
    </location>
</feature>
<dbReference type="GO" id="GO:0007411">
    <property type="term" value="P:axon guidance"/>
    <property type="evidence" value="ECO:0007669"/>
    <property type="project" value="TreeGrafter"/>
</dbReference>
<evidence type="ECO:0000256" key="5">
    <source>
        <dbReference type="ARBA" id="ARBA00023157"/>
    </source>
</evidence>
<organism evidence="10 11">
    <name type="scientific">Plakobranchus ocellatus</name>
    <dbReference type="NCBI Taxonomy" id="259542"/>
    <lineage>
        <taxon>Eukaryota</taxon>
        <taxon>Metazoa</taxon>
        <taxon>Spiralia</taxon>
        <taxon>Lophotrochozoa</taxon>
        <taxon>Mollusca</taxon>
        <taxon>Gastropoda</taxon>
        <taxon>Heterobranchia</taxon>
        <taxon>Euthyneura</taxon>
        <taxon>Panpulmonata</taxon>
        <taxon>Sacoglossa</taxon>
        <taxon>Placobranchoidea</taxon>
        <taxon>Plakobranchidae</taxon>
        <taxon>Plakobranchus</taxon>
    </lineage>
</organism>
<feature type="chain" id="PRO_5043674458" evidence="8">
    <location>
        <begin position="29"/>
        <end position="434"/>
    </location>
</feature>
<keyword evidence="6" id="KW-0325">Glycoprotein</keyword>
<dbReference type="InterPro" id="IPR003599">
    <property type="entry name" value="Ig_sub"/>
</dbReference>
<keyword evidence="11" id="KW-1185">Reference proteome</keyword>
<feature type="domain" description="Ig-like" evidence="9">
    <location>
        <begin position="145"/>
        <end position="237"/>
    </location>
</feature>
<evidence type="ECO:0000256" key="4">
    <source>
        <dbReference type="ARBA" id="ARBA00023136"/>
    </source>
</evidence>
<evidence type="ECO:0000256" key="6">
    <source>
        <dbReference type="ARBA" id="ARBA00023180"/>
    </source>
</evidence>
<dbReference type="Proteomes" id="UP000735302">
    <property type="component" value="Unassembled WGS sequence"/>
</dbReference>
<dbReference type="GO" id="GO:0030424">
    <property type="term" value="C:axon"/>
    <property type="evidence" value="ECO:0007669"/>
    <property type="project" value="TreeGrafter"/>
</dbReference>
<dbReference type="PROSITE" id="PS50835">
    <property type="entry name" value="IG_LIKE"/>
    <property type="match status" value="4"/>
</dbReference>
<sequence>MELNQRRYLGLTLTLILGVLTMASLAQSDQLETQSCHPPFIVEDGRQTVYFQRYAEVRLPCMALGGTTLHYTWTKNGEALSAHPDWNSERMYMQSGVGTLVIAFPHQSDQGYYQCRVSNACGVSVSVVTKLTYALLDPFPVSYAPQVIRAVAGRGAVLRCFPPHSVPASRVRWMLAGSDYWEVQPVLLDDRVTMDYRGNLYITSVRQEDEQHGRTYVCAAENAILRAINMGEDKQIHVRSRGNSGVAAPTQLMWRSHIDIMALLGQEVKMKCIFSGNPLPNTTWEREDGQFDESRTSTSRHELIIRNVQANDSGTYQCLGQNTASASPVTKAFSVVVQSLPMWQNEPSDITAAPGESAEFDCSAVGEPAPTLQWFINGQPLHEIPDDPRRTLNGNILRFSSLTLGDSQVVQCNASNTHGYIWSDTYLFVQEPAV</sequence>
<dbReference type="PANTHER" id="PTHR44170">
    <property type="entry name" value="PROTEIN SIDEKICK"/>
    <property type="match status" value="1"/>
</dbReference>
<dbReference type="InterPro" id="IPR036179">
    <property type="entry name" value="Ig-like_dom_sf"/>
</dbReference>